<dbReference type="OrthoDB" id="10251250at2759"/>
<dbReference type="PANTHER" id="PTHR46282">
    <property type="entry name" value="LEUCINE-RICH MELANOCYTE DIFFERENTIATION-ASSOCIATED PROTEIN"/>
    <property type="match status" value="1"/>
</dbReference>
<sequence>MSDATTVISQDTSECHQLFEVIKSCVSLEFYEDQWCYGDDDNFTDFNFYFNKQMISSNEFNISGNISTNSFASDDFGDSILEENGRISLAYENLRTIPQRIAVKFATHTKFLDLSCNQFQNLSFLSFFNELDTLILDHNCNLDSSTLPFLPNLKILWINNCNIYNLDEWMERIQSHCPLLEHLSVMGNPVANKDIVHTITSTPKELSSATSSKADYREYILNAMPFLKSLDGIERSNNLSTQKEIDYTFSSSYGNSQSTSSNSNNLFPKDERSQQMFQIFNLKKLFQLSGRRKKIPSSTI</sequence>
<dbReference type="InterPro" id="IPR032675">
    <property type="entry name" value="LRR_dom_sf"/>
</dbReference>
<evidence type="ECO:0000313" key="1">
    <source>
        <dbReference type="EMBL" id="JAD09001.1"/>
    </source>
</evidence>
<dbReference type="AlphaFoldDB" id="A0A0A1XDI7"/>
<proteinExistence type="predicted"/>
<dbReference type="InterPro" id="IPR043313">
    <property type="entry name" value="LRMDA"/>
</dbReference>
<name>A0A0A1XDI7_ZEUCU</name>
<gene>
    <name evidence="1" type="primary">CJ011_0</name>
    <name evidence="1" type="ORF">g.37894</name>
</gene>
<dbReference type="SUPFAM" id="SSF52058">
    <property type="entry name" value="L domain-like"/>
    <property type="match status" value="1"/>
</dbReference>
<dbReference type="PANTHER" id="PTHR46282:SF1">
    <property type="entry name" value="LEUCINE-RICH REPEAT-CONTAINING PROTEIN 72-LIKE"/>
    <property type="match status" value="1"/>
</dbReference>
<protein>
    <submittedName>
        <fullName evidence="1">Leucine-rich repeat-containing protein C10orf11 homolog</fullName>
    </submittedName>
</protein>
<accession>A0A0A1XDI7</accession>
<reference evidence="1" key="2">
    <citation type="journal article" date="2015" name="Gigascience">
        <title>Reconstructing a comprehensive transcriptome assembly of a white-pupal translocated strain of the pest fruit fly Bactrocera cucurbitae.</title>
        <authorList>
            <person name="Sim S.B."/>
            <person name="Calla B."/>
            <person name="Hall B."/>
            <person name="DeRego T."/>
            <person name="Geib S.M."/>
        </authorList>
    </citation>
    <scope>NUCLEOTIDE SEQUENCE</scope>
</reference>
<dbReference type="EMBL" id="GBXI01005291">
    <property type="protein sequence ID" value="JAD09001.1"/>
    <property type="molecule type" value="Transcribed_RNA"/>
</dbReference>
<organism evidence="1">
    <name type="scientific">Zeugodacus cucurbitae</name>
    <name type="common">Melon fruit fly</name>
    <name type="synonym">Bactrocera cucurbitae</name>
    <dbReference type="NCBI Taxonomy" id="28588"/>
    <lineage>
        <taxon>Eukaryota</taxon>
        <taxon>Metazoa</taxon>
        <taxon>Ecdysozoa</taxon>
        <taxon>Arthropoda</taxon>
        <taxon>Hexapoda</taxon>
        <taxon>Insecta</taxon>
        <taxon>Pterygota</taxon>
        <taxon>Neoptera</taxon>
        <taxon>Endopterygota</taxon>
        <taxon>Diptera</taxon>
        <taxon>Brachycera</taxon>
        <taxon>Muscomorpha</taxon>
        <taxon>Tephritoidea</taxon>
        <taxon>Tephritidae</taxon>
        <taxon>Zeugodacus</taxon>
        <taxon>Zeugodacus</taxon>
    </lineage>
</organism>
<reference evidence="1" key="1">
    <citation type="submission" date="2014-11" db="EMBL/GenBank/DDBJ databases">
        <authorList>
            <person name="Geib S."/>
        </authorList>
    </citation>
    <scope>NUCLEOTIDE SEQUENCE</scope>
</reference>
<dbReference type="Gene3D" id="3.80.10.10">
    <property type="entry name" value="Ribonuclease Inhibitor"/>
    <property type="match status" value="1"/>
</dbReference>